<comment type="similarity">
    <text evidence="2">Belongs to the glycosyltransferase 47 family.</text>
</comment>
<keyword evidence="3" id="KW-0328">Glycosyltransferase</keyword>
<evidence type="ECO:0000256" key="3">
    <source>
        <dbReference type="ARBA" id="ARBA00022676"/>
    </source>
</evidence>
<keyword evidence="5" id="KW-0333">Golgi apparatus</keyword>
<evidence type="ECO:0000313" key="8">
    <source>
        <dbReference type="EMBL" id="CAI9087777.1"/>
    </source>
</evidence>
<evidence type="ECO:0000256" key="5">
    <source>
        <dbReference type="ARBA" id="ARBA00023034"/>
    </source>
</evidence>
<keyword evidence="4" id="KW-0735">Signal-anchor</keyword>
<feature type="signal peptide" evidence="6">
    <location>
        <begin position="1"/>
        <end position="31"/>
    </location>
</feature>
<comment type="subcellular location">
    <subcellularLocation>
        <location evidence="1">Golgi apparatus membrane</location>
        <topology evidence="1">Single-pass type II membrane protein</topology>
    </subcellularLocation>
</comment>
<dbReference type="EMBL" id="OX459118">
    <property type="protein sequence ID" value="CAI9087777.1"/>
    <property type="molecule type" value="Genomic_DNA"/>
</dbReference>
<keyword evidence="3" id="KW-0808">Transferase</keyword>
<dbReference type="AlphaFoldDB" id="A0AAV1BZ68"/>
<sequence>MDISNNPIAHFARNFLIFLALLLLLYSLCLSTEKFASTKSPINSSHKFQDSNSIRRIEDSLARARASIYKAARRRRHERHVSEQNGTFIPTGTVYINPHAFFQSYIEMEKRFKIWVYKEGEPPLFHSSPMIFLYSIEGQFIDELENNNGSSFLAKSPDEAAAFFLPIGITHIRQYTYASLREYGLTQFHNVVKDYIHVLSKRYDYWNRSNGADHFFVGCHDWAPFVLPTSNHLSNNLIRVLCNANISEGFKPNKDVSLPEISVPPSGLRVPVPGRPPNQRSILAFFAGGAHGYIRRRLFEYWKDKDAEIEVHKYLPHGRSYRGMMENAKFCLCPSGYEVASPRIIESISTGCVPVILSAGYVLPFSDVLDWKQFSVHVPVSRIPEIKTVLKGISMEEYLKLQKNVLSVQRHFVLHRPAQPFDLFHMVLHSIWLRRLNVRLST</sequence>
<accession>A0AAV1BZ68</accession>
<evidence type="ECO:0000256" key="1">
    <source>
        <dbReference type="ARBA" id="ARBA00004323"/>
    </source>
</evidence>
<keyword evidence="9" id="KW-1185">Reference proteome</keyword>
<feature type="chain" id="PRO_5043908998" evidence="6">
    <location>
        <begin position="32"/>
        <end position="442"/>
    </location>
</feature>
<dbReference type="Pfam" id="PF03016">
    <property type="entry name" value="Exostosin_GT47"/>
    <property type="match status" value="1"/>
</dbReference>
<dbReference type="PANTHER" id="PTHR11062">
    <property type="entry name" value="EXOSTOSIN HEPARAN SULFATE GLYCOSYLTRANSFERASE -RELATED"/>
    <property type="match status" value="1"/>
</dbReference>
<keyword evidence="6" id="KW-0732">Signal</keyword>
<dbReference type="PANTHER" id="PTHR11062:SF365">
    <property type="entry name" value="EXOSTOSIN GT47 DOMAIN-CONTAINING PROTEIN"/>
    <property type="match status" value="1"/>
</dbReference>
<organism evidence="8 9">
    <name type="scientific">Oldenlandia corymbosa var. corymbosa</name>
    <dbReference type="NCBI Taxonomy" id="529605"/>
    <lineage>
        <taxon>Eukaryota</taxon>
        <taxon>Viridiplantae</taxon>
        <taxon>Streptophyta</taxon>
        <taxon>Embryophyta</taxon>
        <taxon>Tracheophyta</taxon>
        <taxon>Spermatophyta</taxon>
        <taxon>Magnoliopsida</taxon>
        <taxon>eudicotyledons</taxon>
        <taxon>Gunneridae</taxon>
        <taxon>Pentapetalae</taxon>
        <taxon>asterids</taxon>
        <taxon>lamiids</taxon>
        <taxon>Gentianales</taxon>
        <taxon>Rubiaceae</taxon>
        <taxon>Rubioideae</taxon>
        <taxon>Spermacoceae</taxon>
        <taxon>Hedyotis-Oldenlandia complex</taxon>
        <taxon>Oldenlandia</taxon>
    </lineage>
</organism>
<dbReference type="Proteomes" id="UP001161247">
    <property type="component" value="Chromosome 1"/>
</dbReference>
<dbReference type="InterPro" id="IPR004263">
    <property type="entry name" value="Exostosin"/>
</dbReference>
<evidence type="ECO:0000256" key="2">
    <source>
        <dbReference type="ARBA" id="ARBA00010271"/>
    </source>
</evidence>
<evidence type="ECO:0000256" key="6">
    <source>
        <dbReference type="SAM" id="SignalP"/>
    </source>
</evidence>
<protein>
    <submittedName>
        <fullName evidence="8">OLC1v1021946C1</fullName>
    </submittedName>
</protein>
<gene>
    <name evidence="8" type="ORF">OLC1_LOCUS516</name>
</gene>
<evidence type="ECO:0000313" key="9">
    <source>
        <dbReference type="Proteomes" id="UP001161247"/>
    </source>
</evidence>
<dbReference type="GO" id="GO:0000139">
    <property type="term" value="C:Golgi membrane"/>
    <property type="evidence" value="ECO:0007669"/>
    <property type="project" value="UniProtKB-SubCell"/>
</dbReference>
<evidence type="ECO:0000259" key="7">
    <source>
        <dbReference type="Pfam" id="PF03016"/>
    </source>
</evidence>
<dbReference type="InterPro" id="IPR040911">
    <property type="entry name" value="Exostosin_GT47"/>
</dbReference>
<keyword evidence="4" id="KW-0812">Transmembrane</keyword>
<proteinExistence type="inferred from homology"/>
<feature type="domain" description="Exostosin GT47" evidence="7">
    <location>
        <begin position="108"/>
        <end position="391"/>
    </location>
</feature>
<name>A0AAV1BZ68_OLDCO</name>
<reference evidence="8" key="1">
    <citation type="submission" date="2023-03" db="EMBL/GenBank/DDBJ databases">
        <authorList>
            <person name="Julca I."/>
        </authorList>
    </citation>
    <scope>NUCLEOTIDE SEQUENCE</scope>
</reference>
<dbReference type="GO" id="GO:0016757">
    <property type="term" value="F:glycosyltransferase activity"/>
    <property type="evidence" value="ECO:0007669"/>
    <property type="project" value="UniProtKB-KW"/>
</dbReference>
<evidence type="ECO:0000256" key="4">
    <source>
        <dbReference type="ARBA" id="ARBA00022968"/>
    </source>
</evidence>